<sequence length="234" mass="25266">MQKSRLSWSLLAVLLVSGTIAAAWWYSTSSSAAATQPASAAVPTQQAAPSGQTQAASTAGPAERRLDIAALRKSLAGRPDAEAEVQRILAFARFQDQVADYGANRKNMSDQDKRILAQQILGELPEHVARNEIVPVQAEALSAALLMDAEPDPATRDAAIQNMQQQWNSYAQQTVGPSPAQDPRFQTYSQQAKQIVDQVQATVRDPDQQQTIIGQRLQTLRTQIYDGGAPSGTN</sequence>
<dbReference type="EMBL" id="FOQU01000002">
    <property type="protein sequence ID" value="SFI27489.1"/>
    <property type="molecule type" value="Genomic_DNA"/>
</dbReference>
<keyword evidence="3" id="KW-0732">Signal</keyword>
<name>A0A1I3GVV7_9BURK</name>
<dbReference type="InterPro" id="IPR017769">
    <property type="entry name" value="PLipase_C_acessory_PlcR"/>
</dbReference>
<dbReference type="Proteomes" id="UP000199548">
    <property type="component" value="Unassembled WGS sequence"/>
</dbReference>
<organism evidence="4 5">
    <name type="scientific">Paraburkholderia megapolitana</name>
    <dbReference type="NCBI Taxonomy" id="420953"/>
    <lineage>
        <taxon>Bacteria</taxon>
        <taxon>Pseudomonadati</taxon>
        <taxon>Pseudomonadota</taxon>
        <taxon>Betaproteobacteria</taxon>
        <taxon>Burkholderiales</taxon>
        <taxon>Burkholderiaceae</taxon>
        <taxon>Paraburkholderia</taxon>
    </lineage>
</organism>
<feature type="chain" id="PRO_5011693190" description="Phospholipase C accessory protein PlcR" evidence="3">
    <location>
        <begin position="23"/>
        <end position="234"/>
    </location>
</feature>
<evidence type="ECO:0000256" key="1">
    <source>
        <dbReference type="NCBIfam" id="TIGR03398"/>
    </source>
</evidence>
<keyword evidence="5" id="KW-1185">Reference proteome</keyword>
<reference evidence="4 5" key="1">
    <citation type="submission" date="2016-10" db="EMBL/GenBank/DDBJ databases">
        <authorList>
            <person name="de Groot N.N."/>
        </authorList>
    </citation>
    <scope>NUCLEOTIDE SEQUENCE [LARGE SCALE GENOMIC DNA]</scope>
    <source>
        <strain evidence="4 5">LMG 23650</strain>
    </source>
</reference>
<evidence type="ECO:0000256" key="3">
    <source>
        <dbReference type="SAM" id="SignalP"/>
    </source>
</evidence>
<evidence type="ECO:0000313" key="5">
    <source>
        <dbReference type="Proteomes" id="UP000199548"/>
    </source>
</evidence>
<dbReference type="RefSeq" id="WP_091010538.1">
    <property type="nucleotide sequence ID" value="NZ_CP041745.1"/>
</dbReference>
<accession>A0A1I3GVV7</accession>
<evidence type="ECO:0000256" key="2">
    <source>
        <dbReference type="SAM" id="MobiDB-lite"/>
    </source>
</evidence>
<protein>
    <recommendedName>
        <fullName evidence="1">Phospholipase C accessory protein PlcR</fullName>
    </recommendedName>
</protein>
<proteinExistence type="predicted"/>
<evidence type="ECO:0000313" key="4">
    <source>
        <dbReference type="EMBL" id="SFI27489.1"/>
    </source>
</evidence>
<gene>
    <name evidence="4" type="ORF">SAMN05192543_102713</name>
</gene>
<dbReference type="AlphaFoldDB" id="A0A1I3GVV7"/>
<feature type="region of interest" description="Disordered" evidence="2">
    <location>
        <begin position="42"/>
        <end position="61"/>
    </location>
</feature>
<dbReference type="NCBIfam" id="TIGR03398">
    <property type="entry name" value="plc_access_R"/>
    <property type="match status" value="1"/>
</dbReference>
<dbReference type="OrthoDB" id="9030356at2"/>
<feature type="signal peptide" evidence="3">
    <location>
        <begin position="1"/>
        <end position="22"/>
    </location>
</feature>